<evidence type="ECO:0000313" key="3">
    <source>
        <dbReference type="Proteomes" id="UP001375382"/>
    </source>
</evidence>
<accession>A0ABU8C6Q3</accession>
<protein>
    <submittedName>
        <fullName evidence="2">Uncharacterized protein</fullName>
    </submittedName>
</protein>
<dbReference type="InterPro" id="IPR018247">
    <property type="entry name" value="EF_Hand_1_Ca_BS"/>
</dbReference>
<sequence>MNTKLIRPAGKGVVYPLLLAALCSYSSAALAANKTYTLDADFAQGALDGVNYDAPNGDQLQLNAVGTTFPVAWIANAGEDTVSKFDTNLNKEVARYRTWFGPAGQPGHFNHLGNAYSGPAPSRTAVDINGNAYVLNRHFNQGTTSAGVVLKILAEGFVDRNGNGVMDTSVDANDDGIIDASEMQPMADTNGNGIIDDDEIQDERIAWAKRVPDGVAAPLRPTGRLGRAMCIGTDGNLWVGLFNDRTYYKISSADGSTIFGPVSTTPTDGQPTAGSWTPYGCLIDASGTLWSASLSSVLGKITNTQSNTGPYTISSFGGMSNYGIALGNGKVYLGSGNRQFDPATDTNIAIPNMTVGTAGIVVDGGGNIIAGTSTVRKVAPDGTLLWQAPLQAGGSSSVGIQVDANNDVLQIGFTSAGRIQKYRGSDGAPLGVFPVGNMPYTYSDATGLVARNVTNPTGTWTVVYDSGSSGTAWDNINWNDLAPADTGVQVAFRTAESQAGLALVSYQPTTKGTALASSGRFIQVQSRLNGNEQGDSPILFDLTIAAVDAGCDVDGNGATDSADVALVRAGIGQVPLPDDVRDQNDDGKITVNDARLCALKCSLPRCAVAP</sequence>
<dbReference type="PROSITE" id="PS00018">
    <property type="entry name" value="EF_HAND_1"/>
    <property type="match status" value="1"/>
</dbReference>
<dbReference type="RefSeq" id="WP_335736018.1">
    <property type="nucleotide sequence ID" value="NZ_JALAAR010000007.1"/>
</dbReference>
<gene>
    <name evidence="2" type="ORF">MN202_10195</name>
</gene>
<comment type="caution">
    <text evidence="2">The sequence shown here is derived from an EMBL/GenBank/DDBJ whole genome shotgun (WGS) entry which is preliminary data.</text>
</comment>
<evidence type="ECO:0000313" key="2">
    <source>
        <dbReference type="EMBL" id="MEH8017607.1"/>
    </source>
</evidence>
<reference evidence="2 3" key="1">
    <citation type="journal article" date="2023" name="Ecotoxicol. Environ. Saf.">
        <title>Mercury remediation potential of mercury-resistant strain Rheinheimera metallidurans sp. nov. isolated from a municipal waste dumping site.</title>
        <authorList>
            <person name="Yadav V."/>
            <person name="Manjhi A."/>
            <person name="Vadakedath N."/>
        </authorList>
    </citation>
    <scope>NUCLEOTIDE SEQUENCE [LARGE SCALE GENOMIC DNA]</scope>
    <source>
        <strain evidence="2 3">E-49</strain>
    </source>
</reference>
<dbReference type="EMBL" id="JALAAR010000007">
    <property type="protein sequence ID" value="MEH8017607.1"/>
    <property type="molecule type" value="Genomic_DNA"/>
</dbReference>
<name>A0ABU8C6Q3_9GAMM</name>
<feature type="signal peptide" evidence="1">
    <location>
        <begin position="1"/>
        <end position="31"/>
    </location>
</feature>
<evidence type="ECO:0000256" key="1">
    <source>
        <dbReference type="SAM" id="SignalP"/>
    </source>
</evidence>
<feature type="chain" id="PRO_5046591538" evidence="1">
    <location>
        <begin position="32"/>
        <end position="610"/>
    </location>
</feature>
<dbReference type="SUPFAM" id="SSF63829">
    <property type="entry name" value="Calcium-dependent phosphotriesterase"/>
    <property type="match status" value="1"/>
</dbReference>
<keyword evidence="1" id="KW-0732">Signal</keyword>
<dbReference type="Proteomes" id="UP001375382">
    <property type="component" value="Unassembled WGS sequence"/>
</dbReference>
<proteinExistence type="predicted"/>
<organism evidence="2 3">
    <name type="scientific">Rheinheimera muenzenbergensis</name>
    <dbReference type="NCBI Taxonomy" id="1193628"/>
    <lineage>
        <taxon>Bacteria</taxon>
        <taxon>Pseudomonadati</taxon>
        <taxon>Pseudomonadota</taxon>
        <taxon>Gammaproteobacteria</taxon>
        <taxon>Chromatiales</taxon>
        <taxon>Chromatiaceae</taxon>
        <taxon>Rheinheimera</taxon>
    </lineage>
</organism>
<keyword evidence="3" id="KW-1185">Reference proteome</keyword>